<dbReference type="EMBL" id="JAOPGA020000608">
    <property type="protein sequence ID" value="KAL0479929.1"/>
    <property type="molecule type" value="Genomic_DNA"/>
</dbReference>
<name>A0AAW2YS71_9EUKA</name>
<sequence length="170" mass="19139">MGQTHPHPAEEIEVESGHNEPTFLTAMRQYKKCLQCDLPHFSTHYILVAYSDIVEYNVSIGNFEEANECLDKVLEIDPGNIEALQVKGTILRLCTISPDIDGVDRAKRFNKTGALYHIRLLLDEAVYQQESNNSTEAIECLDRAINMKKSNPEPPATERLNSPERGANPE</sequence>
<evidence type="ECO:0000256" key="1">
    <source>
        <dbReference type="PROSITE-ProRule" id="PRU00339"/>
    </source>
</evidence>
<organism evidence="3 4">
    <name type="scientific">Acrasis kona</name>
    <dbReference type="NCBI Taxonomy" id="1008807"/>
    <lineage>
        <taxon>Eukaryota</taxon>
        <taxon>Discoba</taxon>
        <taxon>Heterolobosea</taxon>
        <taxon>Tetramitia</taxon>
        <taxon>Eutetramitia</taxon>
        <taxon>Acrasidae</taxon>
        <taxon>Acrasis</taxon>
    </lineage>
</organism>
<dbReference type="AlphaFoldDB" id="A0AAW2YS71"/>
<dbReference type="Proteomes" id="UP001431209">
    <property type="component" value="Unassembled WGS sequence"/>
</dbReference>
<dbReference type="SUPFAM" id="SSF48452">
    <property type="entry name" value="TPR-like"/>
    <property type="match status" value="1"/>
</dbReference>
<feature type="repeat" description="TPR" evidence="1">
    <location>
        <begin position="47"/>
        <end position="80"/>
    </location>
</feature>
<protein>
    <recommendedName>
        <fullName evidence="5">Tetratricopeptide repeat protein</fullName>
    </recommendedName>
</protein>
<dbReference type="Gene3D" id="1.25.40.10">
    <property type="entry name" value="Tetratricopeptide repeat domain"/>
    <property type="match status" value="1"/>
</dbReference>
<evidence type="ECO:0000313" key="4">
    <source>
        <dbReference type="Proteomes" id="UP001431209"/>
    </source>
</evidence>
<keyword evidence="4" id="KW-1185">Reference proteome</keyword>
<evidence type="ECO:0000313" key="3">
    <source>
        <dbReference type="EMBL" id="KAL0479929.1"/>
    </source>
</evidence>
<feature type="region of interest" description="Disordered" evidence="2">
    <location>
        <begin position="148"/>
        <end position="170"/>
    </location>
</feature>
<reference evidence="3 4" key="1">
    <citation type="submission" date="2024-03" db="EMBL/GenBank/DDBJ databases">
        <title>The Acrasis kona genome and developmental transcriptomes reveal deep origins of eukaryotic multicellular pathways.</title>
        <authorList>
            <person name="Sheikh S."/>
            <person name="Fu C.-J."/>
            <person name="Brown M.W."/>
            <person name="Baldauf S.L."/>
        </authorList>
    </citation>
    <scope>NUCLEOTIDE SEQUENCE [LARGE SCALE GENOMIC DNA]</scope>
    <source>
        <strain evidence="3 4">ATCC MYA-3509</strain>
    </source>
</reference>
<proteinExistence type="predicted"/>
<keyword evidence="1" id="KW-0802">TPR repeat</keyword>
<evidence type="ECO:0008006" key="5">
    <source>
        <dbReference type="Google" id="ProtNLM"/>
    </source>
</evidence>
<evidence type="ECO:0000256" key="2">
    <source>
        <dbReference type="SAM" id="MobiDB-lite"/>
    </source>
</evidence>
<dbReference type="InterPro" id="IPR011990">
    <property type="entry name" value="TPR-like_helical_dom_sf"/>
</dbReference>
<accession>A0AAW2YS71</accession>
<gene>
    <name evidence="3" type="ORF">AKO1_000677</name>
</gene>
<dbReference type="InterPro" id="IPR019734">
    <property type="entry name" value="TPR_rpt"/>
</dbReference>
<comment type="caution">
    <text evidence="3">The sequence shown here is derived from an EMBL/GenBank/DDBJ whole genome shotgun (WGS) entry which is preliminary data.</text>
</comment>
<dbReference type="PROSITE" id="PS50005">
    <property type="entry name" value="TPR"/>
    <property type="match status" value="1"/>
</dbReference>
<dbReference type="Pfam" id="PF13181">
    <property type="entry name" value="TPR_8"/>
    <property type="match status" value="1"/>
</dbReference>